<dbReference type="GO" id="GO:0008289">
    <property type="term" value="F:lipid binding"/>
    <property type="evidence" value="ECO:0007669"/>
    <property type="project" value="UniProtKB-KW"/>
</dbReference>
<dbReference type="InterPro" id="IPR020858">
    <property type="entry name" value="Serum_albumin-like"/>
</dbReference>
<evidence type="ECO:0000256" key="7">
    <source>
        <dbReference type="ARBA" id="ARBA00022737"/>
    </source>
</evidence>
<feature type="region of interest" description="Disordered" evidence="14">
    <location>
        <begin position="415"/>
        <end position="438"/>
    </location>
</feature>
<keyword evidence="9" id="KW-0106">Calcium</keyword>
<reference evidence="17" key="1">
    <citation type="submission" date="2025-08" db="UniProtKB">
        <authorList>
            <consortium name="RefSeq"/>
        </authorList>
    </citation>
    <scope>IDENTIFICATION</scope>
    <source>
        <tissue evidence="17">Spleen</tissue>
    </source>
</reference>
<dbReference type="GO" id="GO:1903981">
    <property type="term" value="F:enterobactin binding"/>
    <property type="evidence" value="ECO:0007669"/>
    <property type="project" value="TreeGrafter"/>
</dbReference>
<evidence type="ECO:0000256" key="5">
    <source>
        <dbReference type="ARBA" id="ARBA00022685"/>
    </source>
</evidence>
<dbReference type="KEGG" id="pcw:110209660"/>
<dbReference type="FunFam" id="1.10.246.10:FF:000002">
    <property type="entry name" value="Serum albumin"/>
    <property type="match status" value="1"/>
</dbReference>
<accession>A0A6P5KHI6</accession>
<gene>
    <name evidence="17" type="primary">LOC110209660</name>
</gene>
<dbReference type="GO" id="GO:0046872">
    <property type="term" value="F:metal ion binding"/>
    <property type="evidence" value="ECO:0007669"/>
    <property type="project" value="UniProtKB-KW"/>
</dbReference>
<comment type="subcellular location">
    <subcellularLocation>
        <location evidence="1">Secreted</location>
    </subcellularLocation>
</comment>
<dbReference type="Pfam" id="PF00273">
    <property type="entry name" value="Serum_albumin"/>
    <property type="match status" value="3"/>
</dbReference>
<keyword evidence="3" id="KW-0964">Secreted</keyword>
<keyword evidence="10" id="KW-0186">Copper</keyword>
<keyword evidence="11" id="KW-0446">Lipid-binding</keyword>
<keyword evidence="4" id="KW-0597">Phosphoprotein</keyword>
<protein>
    <recommendedName>
        <fullName evidence="13">Albumin</fullName>
    </recommendedName>
</protein>
<keyword evidence="8" id="KW-0862">Zinc</keyword>
<dbReference type="Proteomes" id="UP000515140">
    <property type="component" value="Unplaced"/>
</dbReference>
<sequence>MYAEMADCCAKEEPERNRCFLNHKDDHPDLPEIIDPEAEVQCQAIQENENKLLKSDHMVVFANFSYIYEVSRRRPYFYAPELLVYAHQYKEAVKECCQGIDKATCLQEELIGRLSQKFPKIEFAELHKIVDDLANVHKECCHGDLLECADDRVALSEYVCNHKDAISSKLRKCCDKPVIQKSQCIADLENDDIPADLPNFLAEYVETKDACKNYQEAKDVYLAHYLYDSGRRHPELAVTTLLRLTKDYEHTLEECCATADPPACYAKVTEHQKAIINESSHLIKVRCDLFEKVGEYNFENATLIRDTKRLPQSPTPTLVGLVHHFGKVATRCCKLGDQEKTACAEDHGAIVYDKLCHQHEKTPVSDRITKCCTDSLVNQRPCFNAFGVDDPYKPKAFSADTFTFHADLCTLPEEEKQNNKQSQEHLVSCVPQTHSPPP</sequence>
<dbReference type="GO" id="GO:0072562">
    <property type="term" value="C:blood microparticle"/>
    <property type="evidence" value="ECO:0007669"/>
    <property type="project" value="TreeGrafter"/>
</dbReference>
<evidence type="ECO:0000313" key="16">
    <source>
        <dbReference type="Proteomes" id="UP000515140"/>
    </source>
</evidence>
<evidence type="ECO:0000256" key="8">
    <source>
        <dbReference type="ARBA" id="ARBA00022833"/>
    </source>
</evidence>
<dbReference type="InterPro" id="IPR014760">
    <property type="entry name" value="Serum_albumin_N"/>
</dbReference>
<keyword evidence="16" id="KW-1185">Reference proteome</keyword>
<dbReference type="RefSeq" id="XP_020843926.1">
    <property type="nucleotide sequence ID" value="XM_020988267.1"/>
</dbReference>
<keyword evidence="5" id="KW-0165">Cleavage on pair of basic residues</keyword>
<evidence type="ECO:0000256" key="6">
    <source>
        <dbReference type="ARBA" id="ARBA00022723"/>
    </source>
</evidence>
<evidence type="ECO:0000256" key="11">
    <source>
        <dbReference type="ARBA" id="ARBA00023121"/>
    </source>
</evidence>
<evidence type="ECO:0000256" key="9">
    <source>
        <dbReference type="ARBA" id="ARBA00022837"/>
    </source>
</evidence>
<keyword evidence="12" id="KW-1015">Disulfide bond</keyword>
<evidence type="ECO:0000256" key="14">
    <source>
        <dbReference type="SAM" id="MobiDB-lite"/>
    </source>
</evidence>
<proteinExistence type="predicted"/>
<dbReference type="SMART" id="SM00103">
    <property type="entry name" value="ALBUMIN"/>
    <property type="match status" value="2"/>
</dbReference>
<keyword evidence="7" id="KW-0677">Repeat</keyword>
<keyword evidence="6" id="KW-0479">Metal-binding</keyword>
<evidence type="ECO:0000256" key="4">
    <source>
        <dbReference type="ARBA" id="ARBA00022553"/>
    </source>
</evidence>
<dbReference type="PRINTS" id="PR00802">
    <property type="entry name" value="SERUMALBUMIN"/>
</dbReference>
<dbReference type="InterPro" id="IPR000264">
    <property type="entry name" value="ALB/AFP/VDB"/>
</dbReference>
<evidence type="ECO:0000256" key="3">
    <source>
        <dbReference type="ARBA" id="ARBA00022525"/>
    </source>
</evidence>
<evidence type="ECO:0000313" key="17">
    <source>
        <dbReference type="RefSeq" id="XP_020843926.1"/>
    </source>
</evidence>
<dbReference type="GeneID" id="110209660"/>
<evidence type="ECO:0000256" key="12">
    <source>
        <dbReference type="ARBA" id="ARBA00023157"/>
    </source>
</evidence>
<evidence type="ECO:0000256" key="10">
    <source>
        <dbReference type="ARBA" id="ARBA00023008"/>
    </source>
</evidence>
<feature type="domain" description="Albumin" evidence="15">
    <location>
        <begin position="274"/>
        <end position="438"/>
    </location>
</feature>
<organism evidence="16 17">
    <name type="scientific">Phascolarctos cinereus</name>
    <name type="common">Koala</name>
    <dbReference type="NCBI Taxonomy" id="38626"/>
    <lineage>
        <taxon>Eukaryota</taxon>
        <taxon>Metazoa</taxon>
        <taxon>Chordata</taxon>
        <taxon>Craniata</taxon>
        <taxon>Vertebrata</taxon>
        <taxon>Euteleostomi</taxon>
        <taxon>Mammalia</taxon>
        <taxon>Metatheria</taxon>
        <taxon>Diprotodontia</taxon>
        <taxon>Phascolarctidae</taxon>
        <taxon>Phascolarctos</taxon>
    </lineage>
</organism>
<feature type="domain" description="Albumin" evidence="15">
    <location>
        <begin position="79"/>
        <end position="273"/>
    </location>
</feature>
<dbReference type="InParanoid" id="A0A6P5KHI6"/>
<evidence type="ECO:0000259" key="15">
    <source>
        <dbReference type="PROSITE" id="PS51438"/>
    </source>
</evidence>
<dbReference type="PANTHER" id="PTHR11385:SF15">
    <property type="entry name" value="ALBUMIN"/>
    <property type="match status" value="1"/>
</dbReference>
<evidence type="ECO:0000256" key="1">
    <source>
        <dbReference type="ARBA" id="ARBA00004613"/>
    </source>
</evidence>
<dbReference type="SUPFAM" id="SSF48552">
    <property type="entry name" value="Serum albumin-like"/>
    <property type="match status" value="3"/>
</dbReference>
<dbReference type="GO" id="GO:0005737">
    <property type="term" value="C:cytoplasm"/>
    <property type="evidence" value="ECO:0007669"/>
    <property type="project" value="TreeGrafter"/>
</dbReference>
<dbReference type="PANTHER" id="PTHR11385">
    <property type="entry name" value="SERUM ALBUMIN-RELATED"/>
    <property type="match status" value="1"/>
</dbReference>
<dbReference type="Gene3D" id="1.10.246.10">
    <property type="match status" value="5"/>
</dbReference>
<evidence type="ECO:0000256" key="13">
    <source>
        <dbReference type="ARBA" id="ARBA00039343"/>
    </source>
</evidence>
<keyword evidence="2" id="KW-0488">Methylation</keyword>
<name>A0A6P5KHI6_PHACI</name>
<dbReference type="AlphaFoldDB" id="A0A6P5KHI6"/>
<evidence type="ECO:0000256" key="2">
    <source>
        <dbReference type="ARBA" id="ARBA00022481"/>
    </source>
</evidence>
<dbReference type="PROSITE" id="PS51438">
    <property type="entry name" value="ALBUMIN_2"/>
    <property type="match status" value="2"/>
</dbReference>